<dbReference type="SMART" id="SM00636">
    <property type="entry name" value="Glyco_18"/>
    <property type="match status" value="1"/>
</dbReference>
<proteinExistence type="predicted"/>
<dbReference type="RefSeq" id="WP_257912292.1">
    <property type="nucleotide sequence ID" value="NZ_JANPWE010000002.1"/>
</dbReference>
<dbReference type="InterPro" id="IPR018392">
    <property type="entry name" value="LysM"/>
</dbReference>
<dbReference type="InterPro" id="IPR001223">
    <property type="entry name" value="Glyco_hydro18_cat"/>
</dbReference>
<dbReference type="Gene3D" id="3.20.20.80">
    <property type="entry name" value="Glycosidases"/>
    <property type="match status" value="1"/>
</dbReference>
<dbReference type="InterPro" id="IPR029070">
    <property type="entry name" value="Chitinase_insertion_sf"/>
</dbReference>
<feature type="domain" description="LysM" evidence="3">
    <location>
        <begin position="2"/>
        <end position="46"/>
    </location>
</feature>
<sequence>MIIHVVQMGETLWTISRIYQVSYLEIAEINELPDPNRLVPGLALLIPTEQGNNNFMSSASLGNIEVNGYLVRMQSNAVLNVGAGLTYLSPFSYHTEEDGNLVPLNDAAVLAAAKTTGAAPLMVITNFFEDGFSSDLAHALLSSPEVQNQLIRNVLTIMDEKGYYGLNIDFEYVYPSDRELYNDFLIRVTDQLRPRGYLTSSALAPKTSANQPGLLYEAHDYRAHGEILDFVVLMTYEWGWSGGPPMAVAPLHQVRAVLNYALTEMLPERILMGMPLYGYDWTLPYVAGGPPARVLSPQEAVRLALTYYAPIQYDINAQAPFFYYADSQQRSHVVWFEDARSVQAKFNLVKELNLRGISYWELSNSFPQNWLLLQENFRIKKLR</sequence>
<dbReference type="PROSITE" id="PS51782">
    <property type="entry name" value="LYSM"/>
    <property type="match status" value="1"/>
</dbReference>
<dbReference type="InterPro" id="IPR041704">
    <property type="entry name" value="CFLE_GH18"/>
</dbReference>
<reference evidence="5 6" key="1">
    <citation type="submission" date="2022-08" db="EMBL/GenBank/DDBJ databases">
        <title>Proteogenomics of the novel Dehalobacterium formicoaceticum strain EZ94 highlights a key role of methyltransferases during anaerobic dichloromethane degradation.</title>
        <authorList>
            <person name="Wasmund K."/>
        </authorList>
    </citation>
    <scope>NUCLEOTIDE SEQUENCE [LARGE SCALE GENOMIC DNA]</scope>
    <source>
        <strain evidence="5 6">EZ94</strain>
    </source>
</reference>
<dbReference type="Gene3D" id="3.10.50.10">
    <property type="match status" value="1"/>
</dbReference>
<organism evidence="5 6">
    <name type="scientific">Dehalobacterium formicoaceticum</name>
    <dbReference type="NCBI Taxonomy" id="51515"/>
    <lineage>
        <taxon>Bacteria</taxon>
        <taxon>Bacillati</taxon>
        <taxon>Bacillota</taxon>
        <taxon>Clostridia</taxon>
        <taxon>Eubacteriales</taxon>
        <taxon>Peptococcaceae</taxon>
        <taxon>Dehalobacterium</taxon>
    </lineage>
</organism>
<dbReference type="InterPro" id="IPR011583">
    <property type="entry name" value="Chitinase_II/V-like_cat"/>
</dbReference>
<keyword evidence="1 5" id="KW-0378">Hydrolase</keyword>
<dbReference type="SUPFAM" id="SSF51445">
    <property type="entry name" value="(Trans)glycosidases"/>
    <property type="match status" value="1"/>
</dbReference>
<dbReference type="CDD" id="cd02874">
    <property type="entry name" value="GH18_CFLE_spore_hydrolase"/>
    <property type="match status" value="1"/>
</dbReference>
<dbReference type="PANTHER" id="PTHR46066:SF2">
    <property type="entry name" value="CHITINASE DOMAIN-CONTAINING PROTEIN 1"/>
    <property type="match status" value="1"/>
</dbReference>
<dbReference type="CDD" id="cd00118">
    <property type="entry name" value="LysM"/>
    <property type="match status" value="1"/>
</dbReference>
<evidence type="ECO:0000313" key="5">
    <source>
        <dbReference type="EMBL" id="MCR6544745.1"/>
    </source>
</evidence>
<dbReference type="EMBL" id="JANPWE010000002">
    <property type="protein sequence ID" value="MCR6544745.1"/>
    <property type="molecule type" value="Genomic_DNA"/>
</dbReference>
<dbReference type="GO" id="GO:0016787">
    <property type="term" value="F:hydrolase activity"/>
    <property type="evidence" value="ECO:0007669"/>
    <property type="project" value="UniProtKB-KW"/>
</dbReference>
<dbReference type="InterPro" id="IPR036779">
    <property type="entry name" value="LysM_dom_sf"/>
</dbReference>
<name>A0ABT1Y1J8_9FIRM</name>
<dbReference type="Pfam" id="PF00704">
    <property type="entry name" value="Glyco_hydro_18"/>
    <property type="match status" value="1"/>
</dbReference>
<dbReference type="InterPro" id="IPR017853">
    <property type="entry name" value="GH"/>
</dbReference>
<evidence type="ECO:0000259" key="3">
    <source>
        <dbReference type="PROSITE" id="PS51782"/>
    </source>
</evidence>
<feature type="domain" description="GH18" evidence="4">
    <location>
        <begin position="55"/>
        <end position="383"/>
    </location>
</feature>
<keyword evidence="2" id="KW-0326">Glycosidase</keyword>
<dbReference type="PANTHER" id="PTHR46066">
    <property type="entry name" value="CHITINASE DOMAIN-CONTAINING PROTEIN 1 FAMILY MEMBER"/>
    <property type="match status" value="1"/>
</dbReference>
<evidence type="ECO:0000313" key="6">
    <source>
        <dbReference type="Proteomes" id="UP001524944"/>
    </source>
</evidence>
<dbReference type="Proteomes" id="UP001524944">
    <property type="component" value="Unassembled WGS sequence"/>
</dbReference>
<dbReference type="PROSITE" id="PS51910">
    <property type="entry name" value="GH18_2"/>
    <property type="match status" value="1"/>
</dbReference>
<evidence type="ECO:0000256" key="1">
    <source>
        <dbReference type="ARBA" id="ARBA00022801"/>
    </source>
</evidence>
<protein>
    <submittedName>
        <fullName evidence="5">Glycosyl hydrolase family 18 protein</fullName>
    </submittedName>
</protein>
<dbReference type="Gene3D" id="3.10.350.10">
    <property type="entry name" value="LysM domain"/>
    <property type="match status" value="1"/>
</dbReference>
<comment type="caution">
    <text evidence="5">The sequence shown here is derived from an EMBL/GenBank/DDBJ whole genome shotgun (WGS) entry which is preliminary data.</text>
</comment>
<dbReference type="SUPFAM" id="SSF54106">
    <property type="entry name" value="LysM domain"/>
    <property type="match status" value="1"/>
</dbReference>
<dbReference type="Pfam" id="PF01476">
    <property type="entry name" value="LysM"/>
    <property type="match status" value="1"/>
</dbReference>
<keyword evidence="6" id="KW-1185">Reference proteome</keyword>
<evidence type="ECO:0000259" key="4">
    <source>
        <dbReference type="PROSITE" id="PS51910"/>
    </source>
</evidence>
<gene>
    <name evidence="5" type="ORF">NVS47_04305</name>
</gene>
<evidence type="ECO:0000256" key="2">
    <source>
        <dbReference type="ARBA" id="ARBA00023295"/>
    </source>
</evidence>
<accession>A0ABT1Y1J8</accession>
<dbReference type="SMART" id="SM00257">
    <property type="entry name" value="LysM"/>
    <property type="match status" value="1"/>
</dbReference>